<keyword evidence="3" id="KW-0963">Cytoplasm</keyword>
<dbReference type="GO" id="GO:0016151">
    <property type="term" value="F:nickel cation binding"/>
    <property type="evidence" value="ECO:0007669"/>
    <property type="project" value="UniProtKB-UniRule"/>
</dbReference>
<dbReference type="Gene3D" id="1.10.4190.10">
    <property type="entry name" value="Urease accessory protein UreF"/>
    <property type="match status" value="1"/>
</dbReference>
<sequence>MCLKNWRRTLACDCAAKPCPLSLKAEPMAGTATAMAEQQEPSAAAPAACPAQMQADRASFVEAAATLQPGGRACSAASWHGPDFGLTALLYLAGQSLPVGGFAWSQGLAAAVERGHAGTAEGVRCWLWGVLRLGLARNDLPLLLRMHAAASSADAEALTRWNALMLAGRESRELWQEELQMGRALRRVLHDQNMLLAWPLPQDAGYTACFAVAAVMLDQHARSMQPFCDPAAQLRAGADAACAYVWSWLQNQVAVACKTVPLGQTAAQKLLLEFMPAVPQIVAQAAALPDDEVGSSLPGLALCSAGHERQYTRLFRS</sequence>
<dbReference type="Pfam" id="PF01730">
    <property type="entry name" value="UreF"/>
    <property type="match status" value="2"/>
</dbReference>
<evidence type="ECO:0000256" key="2">
    <source>
        <dbReference type="ARBA" id="ARBA00023186"/>
    </source>
</evidence>
<comment type="similarity">
    <text evidence="3">Belongs to the UreF family.</text>
</comment>
<accession>A0A4P7UJQ9</accession>
<comment type="subunit">
    <text evidence="3">UreD, UreF and UreG form a complex that acts as a GTP-hydrolysis-dependent molecular chaperone, activating the urease apoprotein by helping to assemble the nickel containing metallocenter of UreC. The UreE protein probably delivers the nickel.</text>
</comment>
<dbReference type="PANTHER" id="PTHR33620">
    <property type="entry name" value="UREASE ACCESSORY PROTEIN F"/>
    <property type="match status" value="1"/>
</dbReference>
<name>A0A4P7UJQ9_DESDE</name>
<protein>
    <recommendedName>
        <fullName evidence="3">Urease accessory protein UreF</fullName>
    </recommendedName>
</protein>
<keyword evidence="1 3" id="KW-0996">Nickel insertion</keyword>
<proteinExistence type="inferred from homology"/>
<dbReference type="HAMAP" id="MF_01385">
    <property type="entry name" value="UreF"/>
    <property type="match status" value="1"/>
</dbReference>
<dbReference type="EMBL" id="CP036295">
    <property type="protein sequence ID" value="QCC86726.1"/>
    <property type="molecule type" value="Genomic_DNA"/>
</dbReference>
<dbReference type="AlphaFoldDB" id="A0A4P7UJQ9"/>
<reference evidence="4 5" key="1">
    <citation type="submission" date="2019-02" db="EMBL/GenBank/DDBJ databases">
        <title>Complete Genome Sequence of Desulfovibrio desulfuricans IC1, a Sulfonate Utilizing Anaerobe.</title>
        <authorList>
            <person name="Day L.A."/>
            <person name="De Leon K.B."/>
            <person name="Wall J.D."/>
        </authorList>
    </citation>
    <scope>NUCLEOTIDE SEQUENCE [LARGE SCALE GENOMIC DNA]</scope>
    <source>
        <strain evidence="4 5">IC1</strain>
    </source>
</reference>
<evidence type="ECO:0000256" key="3">
    <source>
        <dbReference type="HAMAP-Rule" id="MF_01385"/>
    </source>
</evidence>
<dbReference type="OrthoDB" id="9798772at2"/>
<evidence type="ECO:0000313" key="4">
    <source>
        <dbReference type="EMBL" id="QCC86726.1"/>
    </source>
</evidence>
<dbReference type="InterPro" id="IPR038277">
    <property type="entry name" value="UreF_sf"/>
</dbReference>
<evidence type="ECO:0000256" key="1">
    <source>
        <dbReference type="ARBA" id="ARBA00022988"/>
    </source>
</evidence>
<keyword evidence="2 3" id="KW-0143">Chaperone</keyword>
<gene>
    <name evidence="3" type="primary">ureF</name>
    <name evidence="4" type="ORF">DDIC_12720</name>
</gene>
<dbReference type="Proteomes" id="UP000297065">
    <property type="component" value="Chromosome"/>
</dbReference>
<comment type="function">
    <text evidence="3">Required for maturation of urease via the functional incorporation of the urease nickel metallocenter.</text>
</comment>
<dbReference type="PANTHER" id="PTHR33620:SF1">
    <property type="entry name" value="UREASE ACCESSORY PROTEIN F"/>
    <property type="match status" value="1"/>
</dbReference>
<organism evidence="4 5">
    <name type="scientific">Desulfovibrio desulfuricans</name>
    <dbReference type="NCBI Taxonomy" id="876"/>
    <lineage>
        <taxon>Bacteria</taxon>
        <taxon>Pseudomonadati</taxon>
        <taxon>Thermodesulfobacteriota</taxon>
        <taxon>Desulfovibrionia</taxon>
        <taxon>Desulfovibrionales</taxon>
        <taxon>Desulfovibrionaceae</taxon>
        <taxon>Desulfovibrio</taxon>
    </lineage>
</organism>
<dbReference type="GO" id="GO:0005737">
    <property type="term" value="C:cytoplasm"/>
    <property type="evidence" value="ECO:0007669"/>
    <property type="project" value="UniProtKB-SubCell"/>
</dbReference>
<dbReference type="InterPro" id="IPR002639">
    <property type="entry name" value="UreF"/>
</dbReference>
<evidence type="ECO:0000313" key="5">
    <source>
        <dbReference type="Proteomes" id="UP000297065"/>
    </source>
</evidence>
<comment type="subcellular location">
    <subcellularLocation>
        <location evidence="3">Cytoplasm</location>
    </subcellularLocation>
</comment>